<dbReference type="InterPro" id="IPR006675">
    <property type="entry name" value="HDIG_dom"/>
</dbReference>
<dbReference type="KEGG" id="emt:CPZ25_000980"/>
<dbReference type="Gene3D" id="1.10.3210.10">
    <property type="entry name" value="Hypothetical protein af1432"/>
    <property type="match status" value="1"/>
</dbReference>
<dbReference type="Proteomes" id="UP000218387">
    <property type="component" value="Chromosome"/>
</dbReference>
<organism evidence="2 3">
    <name type="scientific">Eubacterium maltosivorans</name>
    <dbReference type="NCBI Taxonomy" id="2041044"/>
    <lineage>
        <taxon>Bacteria</taxon>
        <taxon>Bacillati</taxon>
        <taxon>Bacillota</taxon>
        <taxon>Clostridia</taxon>
        <taxon>Eubacteriales</taxon>
        <taxon>Eubacteriaceae</taxon>
        <taxon>Eubacterium</taxon>
    </lineage>
</organism>
<dbReference type="RefSeq" id="WP_058695038.1">
    <property type="nucleotide sequence ID" value="NZ_CABJDW020000004.1"/>
</dbReference>
<accession>A0A4P9C3L1</accession>
<feature type="domain" description="HD" evidence="1">
    <location>
        <begin position="40"/>
        <end position="146"/>
    </location>
</feature>
<evidence type="ECO:0000259" key="1">
    <source>
        <dbReference type="Pfam" id="PF01966"/>
    </source>
</evidence>
<reference evidence="2 3" key="1">
    <citation type="submission" date="2018-05" db="EMBL/GenBank/DDBJ databases">
        <title>Genome comparison of Eubacterium sp.</title>
        <authorList>
            <person name="Feng Y."/>
            <person name="Sanchez-Andrea I."/>
            <person name="Stams A.J.M."/>
            <person name="De Vos W.M."/>
        </authorList>
    </citation>
    <scope>NUCLEOTIDE SEQUENCE [LARGE SCALE GENOMIC DNA]</scope>
    <source>
        <strain evidence="2 3">YI</strain>
    </source>
</reference>
<gene>
    <name evidence="2" type="ORF">CPZ25_000980</name>
</gene>
<evidence type="ECO:0000313" key="2">
    <source>
        <dbReference type="EMBL" id="QCT69939.1"/>
    </source>
</evidence>
<proteinExistence type="predicted"/>
<dbReference type="Pfam" id="PF01966">
    <property type="entry name" value="HD"/>
    <property type="match status" value="1"/>
</dbReference>
<sequence>MEYIYKRKYSEEFLEIVSDIIDHPKFQELRDIDHHGNGLYAHSVAVGYNSYLIAKKLGLDYVSVARGALLHDFFFQDWRDNEKDGRGLDRIRQMHGFSHPKTALKNARKYFNINDKEADMIVKHMFPLTITPPMHRESWVVTAVDKGVAIKEMVCEHTPRKLYYKLRFQD</sequence>
<dbReference type="EMBL" id="CP029487">
    <property type="protein sequence ID" value="QCT69939.1"/>
    <property type="molecule type" value="Genomic_DNA"/>
</dbReference>
<evidence type="ECO:0000313" key="3">
    <source>
        <dbReference type="Proteomes" id="UP000218387"/>
    </source>
</evidence>
<name>A0A4P9C3L1_EUBML</name>
<dbReference type="SUPFAM" id="SSF109604">
    <property type="entry name" value="HD-domain/PDEase-like"/>
    <property type="match status" value="1"/>
</dbReference>
<keyword evidence="3" id="KW-1185">Reference proteome</keyword>
<protein>
    <submittedName>
        <fullName evidence="2">HDIG domain-containing protein</fullName>
    </submittedName>
</protein>
<dbReference type="NCBIfam" id="TIGR00277">
    <property type="entry name" value="HDIG"/>
    <property type="match status" value="1"/>
</dbReference>
<dbReference type="InterPro" id="IPR006674">
    <property type="entry name" value="HD_domain"/>
</dbReference>
<dbReference type="AlphaFoldDB" id="A0A4P9C3L1"/>